<feature type="transmembrane region" description="Helical" evidence="1">
    <location>
        <begin position="28"/>
        <end position="48"/>
    </location>
</feature>
<dbReference type="Proteomes" id="UP000243006">
    <property type="component" value="Unassembled WGS sequence"/>
</dbReference>
<sequence>MVRQSCLSLRTAMTDHVTCIQKRNDQKYFEIVTQSLVAFVGAAVFHVRDKFEFFSSTKRYVFNMLYYDTQIYSLQVIYVLVSLSMQQEQPNVQNSSVPMKQREER</sequence>
<keyword evidence="1" id="KW-0812">Transmembrane</keyword>
<gene>
    <name evidence="2" type="ORF">D917_08129</name>
</gene>
<evidence type="ECO:0000313" key="3">
    <source>
        <dbReference type="Proteomes" id="UP000243006"/>
    </source>
</evidence>
<comment type="caution">
    <text evidence="2">The sequence shown here is derived from an EMBL/GenBank/DDBJ whole genome shotgun (WGS) entry which is preliminary data.</text>
</comment>
<proteinExistence type="predicted"/>
<organism evidence="2 3">
    <name type="scientific">Trichinella nativa</name>
    <dbReference type="NCBI Taxonomy" id="6335"/>
    <lineage>
        <taxon>Eukaryota</taxon>
        <taxon>Metazoa</taxon>
        <taxon>Ecdysozoa</taxon>
        <taxon>Nematoda</taxon>
        <taxon>Enoplea</taxon>
        <taxon>Dorylaimia</taxon>
        <taxon>Trichinellida</taxon>
        <taxon>Trichinellidae</taxon>
        <taxon>Trichinella</taxon>
    </lineage>
</organism>
<evidence type="ECO:0000313" key="2">
    <source>
        <dbReference type="EMBL" id="OUC45922.1"/>
    </source>
</evidence>
<accession>A0A1Y3EL79</accession>
<keyword evidence="1" id="KW-1133">Transmembrane helix</keyword>
<feature type="transmembrane region" description="Helical" evidence="1">
    <location>
        <begin position="60"/>
        <end position="81"/>
    </location>
</feature>
<dbReference type="EMBL" id="LVZM01008076">
    <property type="protein sequence ID" value="OUC45922.1"/>
    <property type="molecule type" value="Genomic_DNA"/>
</dbReference>
<name>A0A1Y3EL79_9BILA</name>
<keyword evidence="1" id="KW-0472">Membrane</keyword>
<protein>
    <submittedName>
        <fullName evidence="2">Uncharacterized protein</fullName>
    </submittedName>
</protein>
<reference evidence="2 3" key="1">
    <citation type="submission" date="2015-04" db="EMBL/GenBank/DDBJ databases">
        <title>Draft genome of the roundworm Trichinella nativa.</title>
        <authorList>
            <person name="Mitreva M."/>
        </authorList>
    </citation>
    <scope>NUCLEOTIDE SEQUENCE [LARGE SCALE GENOMIC DNA]</scope>
    <source>
        <strain evidence="2 3">ISS45</strain>
    </source>
</reference>
<dbReference type="AlphaFoldDB" id="A0A1Y3EL79"/>
<evidence type="ECO:0000256" key="1">
    <source>
        <dbReference type="SAM" id="Phobius"/>
    </source>
</evidence>